<sequence length="260" mass="29249">MMHESWSPALLADILQTITKLEKSNKLGPISESSALVNESRTSGLESDEQQAAAQPGKMAAATCTRDIEKNDLEAKLDELFARFWRRIIIRELQAKAHKVATTVPVNPQHERTPPPVIKACKLRRGRQNRGSRKPKSLLLLMAATHPHQHQAKRDLPGKQLRHTVSIQDWSRPRDPRQTAPQLLSQHQQAAYPRPGRSWRRHHCRQYTASHGLTHASRSAPWGSDLAVMKTSCIVRIGWIHHSRVAEQLEPSARPPSGIG</sequence>
<evidence type="ECO:0000313" key="2">
    <source>
        <dbReference type="EMBL" id="CAH2282607.1"/>
    </source>
</evidence>
<keyword evidence="3" id="KW-1185">Reference proteome</keyword>
<protein>
    <submittedName>
        <fullName evidence="2">Uncharacterized protein</fullName>
    </submittedName>
</protein>
<dbReference type="AlphaFoldDB" id="A0AAD1S0H6"/>
<evidence type="ECO:0000313" key="3">
    <source>
        <dbReference type="Proteomes" id="UP001295444"/>
    </source>
</evidence>
<dbReference type="EMBL" id="OW240915">
    <property type="protein sequence ID" value="CAH2282607.1"/>
    <property type="molecule type" value="Genomic_DNA"/>
</dbReference>
<feature type="compositionally biased region" description="Polar residues" evidence="1">
    <location>
        <begin position="32"/>
        <end position="45"/>
    </location>
</feature>
<name>A0AAD1S0H6_PELCU</name>
<reference evidence="2" key="1">
    <citation type="submission" date="2022-03" db="EMBL/GenBank/DDBJ databases">
        <authorList>
            <person name="Alioto T."/>
            <person name="Alioto T."/>
            <person name="Gomez Garrido J."/>
        </authorList>
    </citation>
    <scope>NUCLEOTIDE SEQUENCE</scope>
</reference>
<feature type="compositionally biased region" description="Polar residues" evidence="1">
    <location>
        <begin position="179"/>
        <end position="189"/>
    </location>
</feature>
<organism evidence="2 3">
    <name type="scientific">Pelobates cultripes</name>
    <name type="common">Western spadefoot toad</name>
    <dbReference type="NCBI Taxonomy" id="61616"/>
    <lineage>
        <taxon>Eukaryota</taxon>
        <taxon>Metazoa</taxon>
        <taxon>Chordata</taxon>
        <taxon>Craniata</taxon>
        <taxon>Vertebrata</taxon>
        <taxon>Euteleostomi</taxon>
        <taxon>Amphibia</taxon>
        <taxon>Batrachia</taxon>
        <taxon>Anura</taxon>
        <taxon>Pelobatoidea</taxon>
        <taxon>Pelobatidae</taxon>
        <taxon>Pelobates</taxon>
    </lineage>
</organism>
<gene>
    <name evidence="2" type="ORF">PECUL_23A029498</name>
</gene>
<evidence type="ECO:0000256" key="1">
    <source>
        <dbReference type="SAM" id="MobiDB-lite"/>
    </source>
</evidence>
<proteinExistence type="predicted"/>
<feature type="region of interest" description="Disordered" evidence="1">
    <location>
        <begin position="170"/>
        <end position="199"/>
    </location>
</feature>
<dbReference type="Proteomes" id="UP001295444">
    <property type="component" value="Chromosome 04"/>
</dbReference>
<feature type="region of interest" description="Disordered" evidence="1">
    <location>
        <begin position="32"/>
        <end position="54"/>
    </location>
</feature>
<accession>A0AAD1S0H6</accession>